<sequence>MMKTLKMVSKIMMMGVLVFGLAYTVLAFSQPVFADCGGVQTSIINCNETDPKSGIFAILGMVLNILTFGVGIAATAGFIFCGYQYMTSKNEPAVIVKIKTRILNMVIGLLIYAMFWAVIALLLPGGLN</sequence>
<reference evidence="2 3" key="2">
    <citation type="journal article" date="2020" name="Cell Rep.">
        <title>Acquisition and Adaptation of Ultra-small Parasitic Reduced Genome Bacteria to Mammalian Hosts.</title>
        <authorList>
            <person name="McLean J.S."/>
            <person name="Bor B."/>
            <person name="Kerns K.A."/>
            <person name="Liu Q."/>
            <person name="To T.T."/>
            <person name="Solden L."/>
            <person name="Hendrickson E.L."/>
            <person name="Wrighton K."/>
            <person name="Shi W."/>
            <person name="He X."/>
        </authorList>
    </citation>
    <scope>NUCLEOTIDE SEQUENCE [LARGE SCALE GENOMIC DNA]</scope>
    <source>
        <strain evidence="2 3">TM7_KMM_G3_1_HOT_351</strain>
    </source>
</reference>
<evidence type="ECO:0000313" key="2">
    <source>
        <dbReference type="EMBL" id="RYC73679.1"/>
    </source>
</evidence>
<reference evidence="2 3" key="1">
    <citation type="journal article" date="2018" name="bioRxiv">
        <title>Evidence of independent acquisition and adaption of ultra-small bacteria to human hosts across the highly diverse yet reduced genomes of the phylum Saccharibacteria.</title>
        <authorList>
            <person name="McLean J.S."/>
            <person name="Bor B."/>
            <person name="To T.T."/>
            <person name="Liu Q."/>
            <person name="Kearns K.A."/>
            <person name="Solden L.M."/>
            <person name="Wrighton K.C."/>
            <person name="He X."/>
            <person name="Shi W."/>
        </authorList>
    </citation>
    <scope>NUCLEOTIDE SEQUENCE [LARGE SCALE GENOMIC DNA]</scope>
    <source>
        <strain evidence="2 3">TM7_KMM_G3_1_HOT_351</strain>
    </source>
</reference>
<keyword evidence="1" id="KW-1133">Transmembrane helix</keyword>
<protein>
    <recommendedName>
        <fullName evidence="4">DUF4190 domain-containing protein</fullName>
    </recommendedName>
</protein>
<keyword evidence="3" id="KW-1185">Reference proteome</keyword>
<name>A0ABY0FK37_9BACT</name>
<comment type="caution">
    <text evidence="2">The sequence shown here is derived from an EMBL/GenBank/DDBJ whole genome shotgun (WGS) entry which is preliminary data.</text>
</comment>
<keyword evidence="1" id="KW-0812">Transmembrane</keyword>
<accession>A0ABY0FK37</accession>
<organism evidence="2 3">
    <name type="scientific">Candidatus Nanosyncoccus nanoralicus</name>
    <dbReference type="NCBI Taxonomy" id="2171996"/>
    <lineage>
        <taxon>Bacteria</taxon>
        <taxon>Candidatus Saccharimonadota</taxon>
        <taxon>Candidatus Nanosyncoccalia</taxon>
        <taxon>Candidatus Nanosyncoccales</taxon>
        <taxon>Candidatus Nanosyncoccaceae</taxon>
        <taxon>Candidatus Nanosyncoccus</taxon>
    </lineage>
</organism>
<proteinExistence type="predicted"/>
<feature type="transmembrane region" description="Helical" evidence="1">
    <location>
        <begin position="58"/>
        <end position="81"/>
    </location>
</feature>
<dbReference type="EMBL" id="PRLL01000005">
    <property type="protein sequence ID" value="RYC73679.1"/>
    <property type="molecule type" value="Genomic_DNA"/>
</dbReference>
<evidence type="ECO:0000313" key="3">
    <source>
        <dbReference type="Proteomes" id="UP001191004"/>
    </source>
</evidence>
<dbReference type="Proteomes" id="UP001191004">
    <property type="component" value="Unassembled WGS sequence"/>
</dbReference>
<evidence type="ECO:0000256" key="1">
    <source>
        <dbReference type="SAM" id="Phobius"/>
    </source>
</evidence>
<feature type="transmembrane region" description="Helical" evidence="1">
    <location>
        <begin position="102"/>
        <end position="123"/>
    </location>
</feature>
<keyword evidence="1" id="KW-0472">Membrane</keyword>
<evidence type="ECO:0008006" key="4">
    <source>
        <dbReference type="Google" id="ProtNLM"/>
    </source>
</evidence>
<gene>
    <name evidence="2" type="ORF">G3KMM_00245</name>
</gene>